<dbReference type="Proteomes" id="UP000636709">
    <property type="component" value="Unassembled WGS sequence"/>
</dbReference>
<feature type="transmembrane region" description="Helical" evidence="2">
    <location>
        <begin position="33"/>
        <end position="51"/>
    </location>
</feature>
<sequence>MDHQHSSLTKLGFVVLSFNSALAIHNSWGDAGSVAFVLAADAALVLLFRCLRELEFERGEGGGRNKAFVWALTTLLTAMFAAKVAALMPPVIAAVVWAVAVATTGEADVPSEQSAAARAKPKYRPLVSPQRMKKKRDAAPRVCADGEGSERVKQRN</sequence>
<evidence type="ECO:0000256" key="1">
    <source>
        <dbReference type="SAM" id="MobiDB-lite"/>
    </source>
</evidence>
<protein>
    <submittedName>
        <fullName evidence="3">Uncharacterized protein</fullName>
    </submittedName>
</protein>
<keyword evidence="2" id="KW-1133">Transmembrane helix</keyword>
<gene>
    <name evidence="3" type="ORF">HU200_015215</name>
</gene>
<comment type="caution">
    <text evidence="3">The sequence shown here is derived from an EMBL/GenBank/DDBJ whole genome shotgun (WGS) entry which is preliminary data.</text>
</comment>
<proteinExistence type="predicted"/>
<dbReference type="PANTHER" id="PTHR46610">
    <property type="entry name" value="OS05G0181300 PROTEIN"/>
    <property type="match status" value="1"/>
</dbReference>
<organism evidence="3 4">
    <name type="scientific">Digitaria exilis</name>
    <dbReference type="NCBI Taxonomy" id="1010633"/>
    <lineage>
        <taxon>Eukaryota</taxon>
        <taxon>Viridiplantae</taxon>
        <taxon>Streptophyta</taxon>
        <taxon>Embryophyta</taxon>
        <taxon>Tracheophyta</taxon>
        <taxon>Spermatophyta</taxon>
        <taxon>Magnoliopsida</taxon>
        <taxon>Liliopsida</taxon>
        <taxon>Poales</taxon>
        <taxon>Poaceae</taxon>
        <taxon>PACMAD clade</taxon>
        <taxon>Panicoideae</taxon>
        <taxon>Panicodae</taxon>
        <taxon>Paniceae</taxon>
        <taxon>Anthephorinae</taxon>
        <taxon>Digitaria</taxon>
    </lineage>
</organism>
<dbReference type="InterPro" id="IPR045501">
    <property type="entry name" value="DUF6490"/>
</dbReference>
<accession>A0A835KI89</accession>
<reference evidence="3" key="1">
    <citation type="submission" date="2020-07" db="EMBL/GenBank/DDBJ databases">
        <title>Genome sequence and genetic diversity analysis of an under-domesticated orphan crop, white fonio (Digitaria exilis).</title>
        <authorList>
            <person name="Bennetzen J.L."/>
            <person name="Chen S."/>
            <person name="Ma X."/>
            <person name="Wang X."/>
            <person name="Yssel A.E.J."/>
            <person name="Chaluvadi S.R."/>
            <person name="Johnson M."/>
            <person name="Gangashetty P."/>
            <person name="Hamidou F."/>
            <person name="Sanogo M.D."/>
            <person name="Zwaenepoel A."/>
            <person name="Wallace J."/>
            <person name="Van De Peer Y."/>
            <person name="Van Deynze A."/>
        </authorList>
    </citation>
    <scope>NUCLEOTIDE SEQUENCE</scope>
    <source>
        <tissue evidence="3">Leaves</tissue>
    </source>
</reference>
<keyword evidence="2" id="KW-0812">Transmembrane</keyword>
<keyword evidence="2" id="KW-0472">Membrane</keyword>
<name>A0A835KI89_9POAL</name>
<dbReference type="Pfam" id="PF20100">
    <property type="entry name" value="DUF6490"/>
    <property type="match status" value="1"/>
</dbReference>
<dbReference type="AlphaFoldDB" id="A0A835KI89"/>
<evidence type="ECO:0000256" key="2">
    <source>
        <dbReference type="SAM" id="Phobius"/>
    </source>
</evidence>
<dbReference type="PANTHER" id="PTHR46610:SF11">
    <property type="entry name" value="PGG DOMAIN-CONTAINING PROTEIN"/>
    <property type="match status" value="1"/>
</dbReference>
<feature type="transmembrane region" description="Helical" evidence="2">
    <location>
        <begin position="67"/>
        <end position="100"/>
    </location>
</feature>
<feature type="region of interest" description="Disordered" evidence="1">
    <location>
        <begin position="110"/>
        <end position="156"/>
    </location>
</feature>
<evidence type="ECO:0000313" key="3">
    <source>
        <dbReference type="EMBL" id="KAF8732867.1"/>
    </source>
</evidence>
<keyword evidence="4" id="KW-1185">Reference proteome</keyword>
<dbReference type="EMBL" id="JACEFO010001603">
    <property type="protein sequence ID" value="KAF8732867.1"/>
    <property type="molecule type" value="Genomic_DNA"/>
</dbReference>
<evidence type="ECO:0000313" key="4">
    <source>
        <dbReference type="Proteomes" id="UP000636709"/>
    </source>
</evidence>